<dbReference type="GO" id="GO:0004674">
    <property type="term" value="F:protein serine/threonine kinase activity"/>
    <property type="evidence" value="ECO:0007669"/>
    <property type="project" value="UniProtKB-KW"/>
</dbReference>
<dbReference type="SUPFAM" id="SSF56112">
    <property type="entry name" value="Protein kinase-like (PK-like)"/>
    <property type="match status" value="1"/>
</dbReference>
<dbReference type="InterPro" id="IPR011009">
    <property type="entry name" value="Kinase-like_dom_sf"/>
</dbReference>
<gene>
    <name evidence="7" type="ORF">CKAN_01739600</name>
</gene>
<dbReference type="PANTHER" id="PTHR27002">
    <property type="entry name" value="RECEPTOR-LIKE SERINE/THREONINE-PROTEIN KINASE SD1-8"/>
    <property type="match status" value="1"/>
</dbReference>
<dbReference type="OrthoDB" id="4062651at2759"/>
<dbReference type="InterPro" id="IPR001245">
    <property type="entry name" value="Ser-Thr/Tyr_kinase_cat_dom"/>
</dbReference>
<organism evidence="7 8">
    <name type="scientific">Cinnamomum micranthum f. kanehirae</name>
    <dbReference type="NCBI Taxonomy" id="337451"/>
    <lineage>
        <taxon>Eukaryota</taxon>
        <taxon>Viridiplantae</taxon>
        <taxon>Streptophyta</taxon>
        <taxon>Embryophyta</taxon>
        <taxon>Tracheophyta</taxon>
        <taxon>Spermatophyta</taxon>
        <taxon>Magnoliopsida</taxon>
        <taxon>Magnoliidae</taxon>
        <taxon>Laurales</taxon>
        <taxon>Lauraceae</taxon>
        <taxon>Cinnamomum</taxon>
    </lineage>
</organism>
<keyword evidence="3" id="KW-0547">Nucleotide-binding</keyword>
<dbReference type="InterPro" id="IPR000719">
    <property type="entry name" value="Prot_kinase_dom"/>
</dbReference>
<evidence type="ECO:0000256" key="5">
    <source>
        <dbReference type="ARBA" id="ARBA00022840"/>
    </source>
</evidence>
<feature type="domain" description="Protein kinase" evidence="6">
    <location>
        <begin position="67"/>
        <end position="273"/>
    </location>
</feature>
<keyword evidence="2" id="KW-0808">Transferase</keyword>
<evidence type="ECO:0000256" key="1">
    <source>
        <dbReference type="ARBA" id="ARBA00022527"/>
    </source>
</evidence>
<dbReference type="PANTHER" id="PTHR27002:SF181">
    <property type="entry name" value="RECEPTOR-LIKE SERINE_THREONINE-PROTEIN KINASE"/>
    <property type="match status" value="1"/>
</dbReference>
<name>A0A3S3MRH9_9MAGN</name>
<keyword evidence="7" id="KW-0430">Lectin</keyword>
<keyword evidence="1" id="KW-0723">Serine/threonine-protein kinase</keyword>
<keyword evidence="5" id="KW-0067">ATP-binding</keyword>
<protein>
    <submittedName>
        <fullName evidence="7">G-type lectin S-receptor-like serine/threonine-protein kinase RKS1</fullName>
    </submittedName>
</protein>
<dbReference type="GO" id="GO:0030246">
    <property type="term" value="F:carbohydrate binding"/>
    <property type="evidence" value="ECO:0007669"/>
    <property type="project" value="UniProtKB-KW"/>
</dbReference>
<evidence type="ECO:0000256" key="4">
    <source>
        <dbReference type="ARBA" id="ARBA00022777"/>
    </source>
</evidence>
<comment type="caution">
    <text evidence="7">The sequence shown here is derived from an EMBL/GenBank/DDBJ whole genome shotgun (WGS) entry which is preliminary data.</text>
</comment>
<dbReference type="GO" id="GO:0005524">
    <property type="term" value="F:ATP binding"/>
    <property type="evidence" value="ECO:0007669"/>
    <property type="project" value="UniProtKB-KW"/>
</dbReference>
<keyword evidence="7" id="KW-0675">Receptor</keyword>
<dbReference type="Pfam" id="PF00069">
    <property type="entry name" value="Pkinase"/>
    <property type="match status" value="1"/>
</dbReference>
<evidence type="ECO:0000256" key="3">
    <source>
        <dbReference type="ARBA" id="ARBA00022741"/>
    </source>
</evidence>
<dbReference type="PROSITE" id="PS50011">
    <property type="entry name" value="PROTEIN_KINASE_DOM"/>
    <property type="match status" value="1"/>
</dbReference>
<dbReference type="EMBL" id="QPKB01000007">
    <property type="protein sequence ID" value="RWR88389.1"/>
    <property type="molecule type" value="Genomic_DNA"/>
</dbReference>
<dbReference type="Proteomes" id="UP000283530">
    <property type="component" value="Unassembled WGS sequence"/>
</dbReference>
<dbReference type="Gene3D" id="1.10.510.10">
    <property type="entry name" value="Transferase(Phosphotransferase) domain 1"/>
    <property type="match status" value="1"/>
</dbReference>
<reference evidence="7 8" key="1">
    <citation type="journal article" date="2019" name="Nat. Plants">
        <title>Stout camphor tree genome fills gaps in understanding of flowering plant genome evolution.</title>
        <authorList>
            <person name="Chaw S.M."/>
            <person name="Liu Y.C."/>
            <person name="Wu Y.W."/>
            <person name="Wang H.Y."/>
            <person name="Lin C.I."/>
            <person name="Wu C.S."/>
            <person name="Ke H.M."/>
            <person name="Chang L.Y."/>
            <person name="Hsu C.Y."/>
            <person name="Yang H.T."/>
            <person name="Sudianto E."/>
            <person name="Hsu M.H."/>
            <person name="Wu K.P."/>
            <person name="Wang L.N."/>
            <person name="Leebens-Mack J.H."/>
            <person name="Tsai I.J."/>
        </authorList>
    </citation>
    <scope>NUCLEOTIDE SEQUENCE [LARGE SCALE GENOMIC DNA]</scope>
    <source>
        <strain evidence="8">cv. Chaw 1501</strain>
        <tissue evidence="7">Young leaves</tissue>
    </source>
</reference>
<dbReference type="Gene3D" id="3.30.200.20">
    <property type="entry name" value="Phosphorylase Kinase, domain 1"/>
    <property type="match status" value="1"/>
</dbReference>
<evidence type="ECO:0000313" key="8">
    <source>
        <dbReference type="Proteomes" id="UP000283530"/>
    </source>
</evidence>
<evidence type="ECO:0000259" key="6">
    <source>
        <dbReference type="PROSITE" id="PS50011"/>
    </source>
</evidence>
<keyword evidence="8" id="KW-1185">Reference proteome</keyword>
<dbReference type="AlphaFoldDB" id="A0A3S3MRH9"/>
<proteinExistence type="predicted"/>
<dbReference type="GO" id="GO:0005886">
    <property type="term" value="C:plasma membrane"/>
    <property type="evidence" value="ECO:0007669"/>
    <property type="project" value="TreeGrafter"/>
</dbReference>
<evidence type="ECO:0000313" key="7">
    <source>
        <dbReference type="EMBL" id="RWR88389.1"/>
    </source>
</evidence>
<dbReference type="Pfam" id="PF07714">
    <property type="entry name" value="PK_Tyr_Ser-Thr"/>
    <property type="match status" value="1"/>
</dbReference>
<dbReference type="InterPro" id="IPR008271">
    <property type="entry name" value="Ser/Thr_kinase_AS"/>
</dbReference>
<evidence type="ECO:0000256" key="2">
    <source>
        <dbReference type="ARBA" id="ARBA00022679"/>
    </source>
</evidence>
<dbReference type="PROSITE" id="PS00108">
    <property type="entry name" value="PROTEIN_KINASE_ST"/>
    <property type="match status" value="1"/>
</dbReference>
<sequence>MVIPYDCLFAVWTEPTDFAGGTIDACLAVGARYVALTQSQPVCSIRASPEGSKAKACGRNLGGKRSHQLLQVVVIGTTGSEVVCGWTYVGKKINTKDGGQLLNGYEIVVKRLTKISAHGIKEFKNEVTLTAKLQHRNLVRLLGYGISGQEKKLIYEYMRNKSLDSFIFDSRFRIIHRDLKVSNILLDDDLDPKISDFGLARIFGQHQALANTNRVWEKWKEGRALEVVDSSMIDISSFESEVLKCIQIGLLCVQEKAKDRPCHLLFLCSGMKQ</sequence>
<keyword evidence="4 7" id="KW-0418">Kinase</keyword>
<accession>A0A3S3MRH9</accession>
<dbReference type="SMART" id="SM00220">
    <property type="entry name" value="S_TKc"/>
    <property type="match status" value="1"/>
</dbReference>